<dbReference type="Gene3D" id="3.40.50.300">
    <property type="entry name" value="P-loop containing nucleotide triphosphate hydrolases"/>
    <property type="match status" value="2"/>
</dbReference>
<dbReference type="GO" id="GO:0016787">
    <property type="term" value="F:hydrolase activity"/>
    <property type="evidence" value="ECO:0007669"/>
    <property type="project" value="UniProtKB-KW"/>
</dbReference>
<dbReference type="CDD" id="cd18808">
    <property type="entry name" value="SF1_C_Upf1"/>
    <property type="match status" value="1"/>
</dbReference>
<feature type="compositionally biased region" description="Low complexity" evidence="6">
    <location>
        <begin position="1164"/>
        <end position="1180"/>
    </location>
</feature>
<feature type="domain" description="DNA2/NAM7 helicase helicase" evidence="7">
    <location>
        <begin position="1556"/>
        <end position="1861"/>
    </location>
</feature>
<feature type="region of interest" description="Disordered" evidence="6">
    <location>
        <begin position="1146"/>
        <end position="1180"/>
    </location>
</feature>
<comment type="similarity">
    <text evidence="1">Belongs to the DNA2/NAM7 helicase family.</text>
</comment>
<name>A0A4P9WKN8_9FUNG</name>
<dbReference type="SUPFAM" id="SSF48371">
    <property type="entry name" value="ARM repeat"/>
    <property type="match status" value="1"/>
</dbReference>
<feature type="compositionally biased region" description="Basic and acidic residues" evidence="6">
    <location>
        <begin position="1292"/>
        <end position="1301"/>
    </location>
</feature>
<evidence type="ECO:0000256" key="2">
    <source>
        <dbReference type="ARBA" id="ARBA00022741"/>
    </source>
</evidence>
<dbReference type="PANTHER" id="PTHR10887">
    <property type="entry name" value="DNA2/NAM7 HELICASE FAMILY"/>
    <property type="match status" value="1"/>
</dbReference>
<evidence type="ECO:0000259" key="9">
    <source>
        <dbReference type="Pfam" id="PF23576"/>
    </source>
</evidence>
<evidence type="ECO:0000256" key="6">
    <source>
        <dbReference type="SAM" id="MobiDB-lite"/>
    </source>
</evidence>
<dbReference type="FunFam" id="3.40.50.300:FF:000326">
    <property type="entry name" value="P-loop containing nucleoside triphosphate hydrolase"/>
    <property type="match status" value="1"/>
</dbReference>
<feature type="compositionally biased region" description="Basic and acidic residues" evidence="6">
    <location>
        <begin position="2212"/>
        <end position="2229"/>
    </location>
</feature>
<keyword evidence="5" id="KW-0067">ATP-binding</keyword>
<dbReference type="GO" id="GO:0006369">
    <property type="term" value="P:termination of RNA polymerase II transcription"/>
    <property type="evidence" value="ECO:0007669"/>
    <property type="project" value="TreeGrafter"/>
</dbReference>
<feature type="compositionally biased region" description="Low complexity" evidence="6">
    <location>
        <begin position="2194"/>
        <end position="2208"/>
    </location>
</feature>
<evidence type="ECO:0000256" key="3">
    <source>
        <dbReference type="ARBA" id="ARBA00022801"/>
    </source>
</evidence>
<feature type="domain" description="Helicase SEN1 beta-barrel" evidence="9">
    <location>
        <begin position="1402"/>
        <end position="1504"/>
    </location>
</feature>
<dbReference type="InterPro" id="IPR016024">
    <property type="entry name" value="ARM-type_fold"/>
</dbReference>
<feature type="region of interest" description="Disordered" evidence="6">
    <location>
        <begin position="1694"/>
        <end position="1737"/>
    </location>
</feature>
<dbReference type="GO" id="GO:0005524">
    <property type="term" value="F:ATP binding"/>
    <property type="evidence" value="ECO:0007669"/>
    <property type="project" value="UniProtKB-KW"/>
</dbReference>
<dbReference type="GO" id="GO:0001147">
    <property type="term" value="F:transcription termination site sequence-specific DNA binding"/>
    <property type="evidence" value="ECO:0007669"/>
    <property type="project" value="TreeGrafter"/>
</dbReference>
<evidence type="ECO:0000259" key="7">
    <source>
        <dbReference type="Pfam" id="PF13086"/>
    </source>
</evidence>
<feature type="non-terminal residue" evidence="10">
    <location>
        <position position="1"/>
    </location>
</feature>
<feature type="region of interest" description="Disordered" evidence="6">
    <location>
        <begin position="1214"/>
        <end position="1239"/>
    </location>
</feature>
<feature type="compositionally biased region" description="Basic and acidic residues" evidence="6">
    <location>
        <begin position="2090"/>
        <end position="2111"/>
    </location>
</feature>
<dbReference type="CDD" id="cd18042">
    <property type="entry name" value="DEXXQc_SETX"/>
    <property type="match status" value="1"/>
</dbReference>
<dbReference type="InterPro" id="IPR041677">
    <property type="entry name" value="DNA2/NAM7_AAA_11"/>
</dbReference>
<dbReference type="Proteomes" id="UP000269721">
    <property type="component" value="Unassembled WGS sequence"/>
</dbReference>
<dbReference type="InterPro" id="IPR056474">
    <property type="entry name" value="SEN1_barrel"/>
</dbReference>
<keyword evidence="11" id="KW-1185">Reference proteome</keyword>
<evidence type="ECO:0000256" key="1">
    <source>
        <dbReference type="ARBA" id="ARBA00007913"/>
    </source>
</evidence>
<evidence type="ECO:0000259" key="8">
    <source>
        <dbReference type="Pfam" id="PF13087"/>
    </source>
</evidence>
<dbReference type="SUPFAM" id="SSF52540">
    <property type="entry name" value="P-loop containing nucleoside triphosphate hydrolases"/>
    <property type="match status" value="1"/>
</dbReference>
<dbReference type="GO" id="GO:0004386">
    <property type="term" value="F:helicase activity"/>
    <property type="evidence" value="ECO:0007669"/>
    <property type="project" value="UniProtKB-KW"/>
</dbReference>
<dbReference type="PANTHER" id="PTHR10887:SF495">
    <property type="entry name" value="HELICASE SENATAXIN ISOFORM X1-RELATED"/>
    <property type="match status" value="1"/>
</dbReference>
<feature type="domain" description="DNA2/NAM7 helicase-like C-terminal" evidence="8">
    <location>
        <begin position="1868"/>
        <end position="2053"/>
    </location>
</feature>
<dbReference type="InterPro" id="IPR047187">
    <property type="entry name" value="SF1_C_Upf1"/>
</dbReference>
<dbReference type="EMBL" id="KZ994533">
    <property type="protein sequence ID" value="RKO92695.1"/>
    <property type="molecule type" value="Genomic_DNA"/>
</dbReference>
<dbReference type="OrthoDB" id="6513042at2759"/>
<organism evidence="10 11">
    <name type="scientific">Blyttiomyces helicus</name>
    <dbReference type="NCBI Taxonomy" id="388810"/>
    <lineage>
        <taxon>Eukaryota</taxon>
        <taxon>Fungi</taxon>
        <taxon>Fungi incertae sedis</taxon>
        <taxon>Chytridiomycota</taxon>
        <taxon>Chytridiomycota incertae sedis</taxon>
        <taxon>Chytridiomycetes</taxon>
        <taxon>Chytridiomycetes incertae sedis</taxon>
        <taxon>Blyttiomyces</taxon>
    </lineage>
</organism>
<reference evidence="11" key="1">
    <citation type="journal article" date="2018" name="Nat. Microbiol.">
        <title>Leveraging single-cell genomics to expand the fungal tree of life.</title>
        <authorList>
            <person name="Ahrendt S.R."/>
            <person name="Quandt C.A."/>
            <person name="Ciobanu D."/>
            <person name="Clum A."/>
            <person name="Salamov A."/>
            <person name="Andreopoulos B."/>
            <person name="Cheng J.F."/>
            <person name="Woyke T."/>
            <person name="Pelin A."/>
            <person name="Henrissat B."/>
            <person name="Reynolds N.K."/>
            <person name="Benny G.L."/>
            <person name="Smith M.E."/>
            <person name="James T.Y."/>
            <person name="Grigoriev I.V."/>
        </authorList>
    </citation>
    <scope>NUCLEOTIDE SEQUENCE [LARGE SCALE GENOMIC DNA]</scope>
</reference>
<keyword evidence="3" id="KW-0378">Hydrolase</keyword>
<sequence>IIILMAHEDRAARVWAAQVFDIAAAKFDRQHVTSIQAEIFELLEKLSAGSFSEDSNLVLRALACLVASLNESGLDAFENLETRTGVQLDRLLASGLSHITTGFWNVLEALCVLLNRLKRTRSWLNTSSTADRTALFDRILDHPSFNALMTAPLTPRTRRREATAVLWMVPLVTTVDHAHCPDGWADGVIKKTQQCAKKWSKPVRHHLDEELVRIIEVSCDRRIRHISPSLAKRIRDAVLWRCPDASVRRKRLEDLTPQKIVSCMEDTGVLAEKSWNSNWMMTVDKGVGEGFSHRFALLKEKGECGRDSSPTSTDPANLAACHKRHVDDPTNDDLRSDFLAAACNYFNQNPDCMFHQHPAIAVELLAVLSLEKTNEDLETLKTHMATQLSLCNGCIDTYQMAKRAFRTRYEPLCATRDFDNLFCDELVEISSLPITDQTLRDPEVDKLFVTLLTETQRGKVLRLKEKIFAGVIALAGHADETTRKWARAVLNAAVKIAPEHLAELQSEIVDLLSSCSPAGRLSASRSRRSYNLTTSEAELLRGMAATITAFGEETFPALANIETLAGVQLDYLLAQRIPNTTIDFWEILEAWGIILVHGMPKDKIPGIPTWTASEACITDERLYLLRSIIEHPEFKASVSKGSSQVIDEKRVDAAFRWLAPLVVSAPGPEVEAWADEGLQRSIIASLGWVSVAGERLDDELFKILAVCRRKPHLSKAFARKTAARLLSRTLAAHPRVLPLAKLVVAMLREDIRIILDTLAGVTSGSLSDGGERAAFHGTAIWLTVAQLGHGYKQLQSAALRIYGELALVDVAEDHVGGATRTILASLSNLMAGKCETCTAEEKSEFIEMVGIEFLFYLVSASKETRSQASRLTNQASKYSLAALFAQSPVDFYIMTKGLFDAFARFGNLSFAIIQVADSILNYLPVIVTEAIQKPAESPELQEMFPDCPDLLPMAADLLSAVLGFIASVLTCTMRWAKSTALDPEKLAEIKTLILKTLRPIGPSADRFAELDRVVTHEIDCRPFQTLILACLKWLKTNDDYVREAVLEASLRLLYQSWHLRVELDAETIAMVEHRAADSALKLSDDQRLALTTWISANEHFRLTGKIPDELPAPVDNAYVISDGEDDAVSVASEPPKEVNDENDYVLPIGQGPIHAPAPPPTRPPSFRTPAASSSSPVKSAKQMPINKYFSHQDNAAFWATLGTNALKGDDSKMRTKSALPIGGLPKKSIHIPRAGAKPSKLKQLKAELTQDAKRKGLDQRPTQIAPRPNMVPSLFIATSNDPVGITVTSRADSPEFEERPKRSIKSFDPTGLHPNPVGRPIAVPGKPKQVEFTFSINTLIKKVLWWEAGMSGERPPNFGMDARLRAIPRKFASAADYANAFEPLLVLECWEQFLKAKDDMAKEDPIVLTLKNTSKVDDFHDTTFSATKEDVRRSGLSEHDIVQVSELREGARSGGAKPRVFLVKVQSVSLSGKDLATITCRLFIGQRFGIINSLRTESQWDAVRAFSLTTAYREHQSLTLLPKMKPELLPEILAPCALPTPPSSAAVSNAIRKYGVNEPQAAAIASAVNQTTGFTLIQGPPGTGTFRSGKTKTILALISALLAVSQGIPIRIPGSSSSVDPRPAKNRVICCAPSNAAIDEIVRRLKGGISDGKGGTYVPTIVRLGSGDSVHAGSRDVTLDYLAEKKFGSEREAAIQRGVEDRDSKRNELRDRQTALKDERESLRGKEQADGVATSEADSIREQIKQKSKQIADIFLQLTAMDGERGSGAAREAGKRSGKIKIIMDADVVLCTLSGAGHDILSEVNDSNFEFPTVIVDEACQSVELSSLIPLRYGAKKCIMVGVLYPNRSDPKQLPPTVLSQLGKKHDYEQSLFQRIMANRPDSVHLLSIQYRMHPLISRFPSTFFYDSKLMDAPDMENLCTAKWHEDSNFPPYCFFDIPQGREQQGASGSTYNVEEASLAANLVEKICARYPEIDFSGKIGGIHGRVRVLHGRVRKIKDEFLRRFGRGIEIFNHVDINTVDGFQGQEKHIIILSSVRSNTGRGVGFINDPRRMLNESVLRRFHTVTKTVPQNIFGLRPEPPVENGNQKPNPKDRSRESSRESSIDSKRDARPNPSRPSAVSRDSRESSTDSRRDARPDLPGPSAVRRDSRDGSRGRPRGDYRRVSDSRESSRDSKRFSDSVSIDRGYIYQSAFLSPSSLTPIPTPALLQKRKPADGADNSRKRQRMSEE</sequence>
<dbReference type="GO" id="GO:0016604">
    <property type="term" value="C:nuclear body"/>
    <property type="evidence" value="ECO:0007669"/>
    <property type="project" value="TreeGrafter"/>
</dbReference>
<feature type="compositionally biased region" description="Basic and acidic residues" evidence="6">
    <location>
        <begin position="2122"/>
        <end position="2137"/>
    </location>
</feature>
<gene>
    <name evidence="10" type="ORF">BDK51DRAFT_30826</name>
</gene>
<keyword evidence="2" id="KW-0547">Nucleotide-binding</keyword>
<feature type="region of interest" description="Disordered" evidence="6">
    <location>
        <begin position="1290"/>
        <end position="1324"/>
    </location>
</feature>
<proteinExistence type="inferred from homology"/>
<evidence type="ECO:0000256" key="4">
    <source>
        <dbReference type="ARBA" id="ARBA00022806"/>
    </source>
</evidence>
<evidence type="ECO:0000313" key="10">
    <source>
        <dbReference type="EMBL" id="RKO92695.1"/>
    </source>
</evidence>
<dbReference type="Pfam" id="PF13087">
    <property type="entry name" value="AAA_12"/>
    <property type="match status" value="1"/>
</dbReference>
<dbReference type="Pfam" id="PF13086">
    <property type="entry name" value="AAA_11"/>
    <property type="match status" value="1"/>
</dbReference>
<evidence type="ECO:0000313" key="11">
    <source>
        <dbReference type="Proteomes" id="UP000269721"/>
    </source>
</evidence>
<feature type="compositionally biased region" description="Basic and acidic residues" evidence="6">
    <location>
        <begin position="1694"/>
        <end position="1729"/>
    </location>
</feature>
<feature type="region of interest" description="Disordered" evidence="6">
    <location>
        <begin position="2070"/>
        <end position="2229"/>
    </location>
</feature>
<dbReference type="Pfam" id="PF23576">
    <property type="entry name" value="SEN1_barrel"/>
    <property type="match status" value="1"/>
</dbReference>
<dbReference type="InterPro" id="IPR027417">
    <property type="entry name" value="P-loop_NTPase"/>
</dbReference>
<feature type="compositionally biased region" description="Basic and acidic residues" evidence="6">
    <location>
        <begin position="2145"/>
        <end position="2178"/>
    </location>
</feature>
<dbReference type="InterPro" id="IPR045055">
    <property type="entry name" value="DNA2/NAM7-like"/>
</dbReference>
<dbReference type="GO" id="GO:0005694">
    <property type="term" value="C:chromosome"/>
    <property type="evidence" value="ECO:0007669"/>
    <property type="project" value="UniProtKB-ARBA"/>
</dbReference>
<keyword evidence="4" id="KW-0347">Helicase</keyword>
<protein>
    <submittedName>
        <fullName evidence="10">AAA domain-containing protein</fullName>
    </submittedName>
</protein>
<accession>A0A4P9WKN8</accession>
<dbReference type="InterPro" id="IPR041679">
    <property type="entry name" value="DNA2/NAM7-like_C"/>
</dbReference>
<evidence type="ECO:0000256" key="5">
    <source>
        <dbReference type="ARBA" id="ARBA00022840"/>
    </source>
</evidence>